<reference evidence="6 7" key="1">
    <citation type="submission" date="2019-03" db="EMBL/GenBank/DDBJ databases">
        <title>Genomic Encyclopedia of Type Strains, Phase IV (KMG-IV): sequencing the most valuable type-strain genomes for metagenomic binning, comparative biology and taxonomic classification.</title>
        <authorList>
            <person name="Goeker M."/>
        </authorList>
    </citation>
    <scope>NUCLEOTIDE SEQUENCE [LARGE SCALE GENOMIC DNA]</scope>
    <source>
        <strain evidence="6 7">DSM 10053</strain>
    </source>
</reference>
<accession>A0A4R1KZL9</accession>
<dbReference type="Gene3D" id="3.40.50.150">
    <property type="entry name" value="Vaccinia Virus protein VP39"/>
    <property type="match status" value="1"/>
</dbReference>
<evidence type="ECO:0000256" key="1">
    <source>
        <dbReference type="ARBA" id="ARBA00006594"/>
    </source>
</evidence>
<dbReference type="InterPro" id="IPR002941">
    <property type="entry name" value="DNA_methylase_N4/N6"/>
</dbReference>
<evidence type="ECO:0000256" key="3">
    <source>
        <dbReference type="ARBA" id="ARBA00022679"/>
    </source>
</evidence>
<dbReference type="PROSITE" id="PS00092">
    <property type="entry name" value="N6_MTASE"/>
    <property type="match status" value="1"/>
</dbReference>
<dbReference type="GO" id="GO:0003677">
    <property type="term" value="F:DNA binding"/>
    <property type="evidence" value="ECO:0007669"/>
    <property type="project" value="InterPro"/>
</dbReference>
<evidence type="ECO:0000313" key="7">
    <source>
        <dbReference type="Proteomes" id="UP000295496"/>
    </source>
</evidence>
<evidence type="ECO:0000256" key="4">
    <source>
        <dbReference type="SAM" id="MobiDB-lite"/>
    </source>
</evidence>
<sequence length="1007" mass="116015">MEILDKSKTVQIMNSTAQHSTAQHSTAQHSTAQHSTAQHSTAQLTNLISKLKEIFQINQPDLDFGIYRILNSRSKEIADYLDRTLPAQIKNALRSDVTQETAVYNHLYEFFSRYYDSGDFVSLRRYKGNTYAIPYAGEEVMLHWANKDQYYTKSGENFSNYAFYLADDKRVQFRLVEADTNKDNRKDNEQKRLFVLSEQPIVETAENLVIPFEYKALGKNDKQADYIDQAVEQLKSHPFANAVWQELFRLAPTEKDAKRTLLKKYLQDYTTKNTADYFIHKNLGAFLTGELDFYIKNEVMNLDDIQTETAFAEIEQNLQLIKIFKQVAQEIIAFLAQLEDFQKKLWLKKKFVTAVHYLVTLDKLPDTLAETALKNEQQIKQWQTLFNVDASGENLQNLRQKAPHLVVDTSLFAADFQAAVLKQIDDLDHQTDGVLIHSDNFQALNLLQARYKEQVKCIYIDPPYNTGEDDFLYKDNYQSSSWLSMFECRLALSKTYLNSEGFLVCHMDEHEHLSLEWLIKQIFNNGDMGKLIWDKRNPKGDAKGIATQHEYVHFATKNISNLDDECAFVRNKFNAENMLRKAELLIKKYGVSEQSKSEFKKWIRENNELSGGERAYNQIDENGDVYRAVSMAWPNKKKAPDEYFIPLIHPKTKKPCPVPARGWRNPPKTMNELLEKNLILFGDDETTIPNRKYLLKENLTENVPSLYYMAGSDDELFNNLGIQFENPKPIKAAQYFISTTARNYNSTILDYFAGSGTTAHAVINLNREDGGKRHYILVEQGEYFDTVLKPRIQKVIFAENYKDGKPQADNSGSFNGVSQLVKVLKLESYEDTLNNLELKKVATDLFSPKVQQDYLLHYMLDVESRDSLLNSDHFAKPFDYQLNITTTSAGAYAPQGIDLVETFNYLIGLKVAHIDDNRARSIVAVTGTMPNGEQAFILWRDCEKVGYAELNRYLESRSINPADSEYQVVYINGDHNVPTVFADSDDVVRTLKVRQIETEFLARMFEM</sequence>
<protein>
    <submittedName>
        <fullName evidence="6">Adenine-specific DNA-methyltransferase</fullName>
    </submittedName>
</protein>
<evidence type="ECO:0000313" key="6">
    <source>
        <dbReference type="EMBL" id="TCK71038.1"/>
    </source>
</evidence>
<dbReference type="GO" id="GO:0032259">
    <property type="term" value="P:methylation"/>
    <property type="evidence" value="ECO:0007669"/>
    <property type="project" value="UniProtKB-KW"/>
</dbReference>
<dbReference type="AlphaFoldDB" id="A0A4R1KZL9"/>
<proteinExistence type="inferred from homology"/>
<dbReference type="Pfam" id="PF01555">
    <property type="entry name" value="N6_N4_Mtase"/>
    <property type="match status" value="1"/>
</dbReference>
<name>A0A4R1KZL9_9PAST</name>
<evidence type="ECO:0000259" key="5">
    <source>
        <dbReference type="Pfam" id="PF01555"/>
    </source>
</evidence>
<dbReference type="PRINTS" id="PR00508">
    <property type="entry name" value="S21N4MTFRASE"/>
</dbReference>
<keyword evidence="7" id="KW-1185">Reference proteome</keyword>
<organism evidence="6 7">
    <name type="scientific">Lonepinella koalarum</name>
    <dbReference type="NCBI Taxonomy" id="53417"/>
    <lineage>
        <taxon>Bacteria</taxon>
        <taxon>Pseudomonadati</taxon>
        <taxon>Pseudomonadota</taxon>
        <taxon>Gammaproteobacteria</taxon>
        <taxon>Pasteurellales</taxon>
        <taxon>Pasteurellaceae</taxon>
        <taxon>Lonepinella</taxon>
    </lineage>
</organism>
<dbReference type="InterPro" id="IPR002052">
    <property type="entry name" value="DNA_methylase_N6_adenine_CS"/>
</dbReference>
<evidence type="ECO:0000256" key="2">
    <source>
        <dbReference type="ARBA" id="ARBA00022603"/>
    </source>
</evidence>
<dbReference type="InterPro" id="IPR001091">
    <property type="entry name" value="RM_Methyltransferase"/>
</dbReference>
<keyword evidence="3 6" id="KW-0808">Transferase</keyword>
<dbReference type="InterPro" id="IPR029063">
    <property type="entry name" value="SAM-dependent_MTases_sf"/>
</dbReference>
<comment type="similarity">
    <text evidence="1">Belongs to the N(4)/N(6)-methyltransferase family.</text>
</comment>
<feature type="region of interest" description="Disordered" evidence="4">
    <location>
        <begin position="16"/>
        <end position="38"/>
    </location>
</feature>
<keyword evidence="2 6" id="KW-0489">Methyltransferase</keyword>
<dbReference type="GO" id="GO:0008170">
    <property type="term" value="F:N-methyltransferase activity"/>
    <property type="evidence" value="ECO:0007669"/>
    <property type="project" value="InterPro"/>
</dbReference>
<dbReference type="EMBL" id="SMGJ01000001">
    <property type="protein sequence ID" value="TCK71038.1"/>
    <property type="molecule type" value="Genomic_DNA"/>
</dbReference>
<comment type="caution">
    <text evidence="6">The sequence shown here is derived from an EMBL/GenBank/DDBJ whole genome shotgun (WGS) entry which is preliminary data.</text>
</comment>
<gene>
    <name evidence="6" type="ORF">EV692_0091</name>
</gene>
<dbReference type="Proteomes" id="UP000295496">
    <property type="component" value="Unassembled WGS sequence"/>
</dbReference>
<feature type="domain" description="DNA methylase N-4/N-6" evidence="5">
    <location>
        <begin position="455"/>
        <end position="783"/>
    </location>
</feature>
<dbReference type="SUPFAM" id="SSF53335">
    <property type="entry name" value="S-adenosyl-L-methionine-dependent methyltransferases"/>
    <property type="match status" value="1"/>
</dbReference>